<keyword evidence="3" id="KW-0804">Transcription</keyword>
<evidence type="ECO:0000256" key="1">
    <source>
        <dbReference type="ARBA" id="ARBA00023015"/>
    </source>
</evidence>
<dbReference type="SUPFAM" id="SSF46785">
    <property type="entry name" value="Winged helix' DNA-binding domain"/>
    <property type="match status" value="1"/>
</dbReference>
<proteinExistence type="predicted"/>
<sequence>MEHFSVGQLKAMPFFHNLSTELIQLLLERGRLTAEPKKKLLFSRQEPAGTVLLLLSGQAAVYNITKHGNRKILFFLGKGHLLNHDIQSQRPASIYCEAITDIQLLQIEKAEFLKLMKKHFSLTQAVLSEYECYLWRLSHQLKNTSGSMQTERKIAAKLWKLGRDFGEKQEDGIHINLPFTMTLMADFAGIPRENVSRACKSLSMRGLLKYQNRRFILPNPQGLAEFYKM</sequence>
<evidence type="ECO:0000259" key="5">
    <source>
        <dbReference type="PROSITE" id="PS51063"/>
    </source>
</evidence>
<evidence type="ECO:0000259" key="4">
    <source>
        <dbReference type="PROSITE" id="PS50042"/>
    </source>
</evidence>
<evidence type="ECO:0000313" key="7">
    <source>
        <dbReference type="Proteomes" id="UP000824056"/>
    </source>
</evidence>
<evidence type="ECO:0000256" key="2">
    <source>
        <dbReference type="ARBA" id="ARBA00023125"/>
    </source>
</evidence>
<dbReference type="GO" id="GO:0003700">
    <property type="term" value="F:DNA-binding transcription factor activity"/>
    <property type="evidence" value="ECO:0007669"/>
    <property type="project" value="TreeGrafter"/>
</dbReference>
<accession>A0A9D2JS20</accession>
<dbReference type="AlphaFoldDB" id="A0A9D2JS20"/>
<dbReference type="InterPro" id="IPR014710">
    <property type="entry name" value="RmlC-like_jellyroll"/>
</dbReference>
<reference evidence="6" key="1">
    <citation type="journal article" date="2021" name="PeerJ">
        <title>Extensive microbial diversity within the chicken gut microbiome revealed by metagenomics and culture.</title>
        <authorList>
            <person name="Gilroy R."/>
            <person name="Ravi A."/>
            <person name="Getino M."/>
            <person name="Pursley I."/>
            <person name="Horton D.L."/>
            <person name="Alikhan N.F."/>
            <person name="Baker D."/>
            <person name="Gharbi K."/>
            <person name="Hall N."/>
            <person name="Watson M."/>
            <person name="Adriaenssens E.M."/>
            <person name="Foster-Nyarko E."/>
            <person name="Jarju S."/>
            <person name="Secka A."/>
            <person name="Antonio M."/>
            <person name="Oren A."/>
            <person name="Chaudhuri R.R."/>
            <person name="La Ragione R."/>
            <person name="Hildebrand F."/>
            <person name="Pallen M.J."/>
        </authorList>
    </citation>
    <scope>NUCLEOTIDE SEQUENCE</scope>
    <source>
        <strain evidence="6">1068</strain>
    </source>
</reference>
<comment type="caution">
    <text evidence="6">The sequence shown here is derived from an EMBL/GenBank/DDBJ whole genome shotgun (WGS) entry which is preliminary data.</text>
</comment>
<dbReference type="EMBL" id="DXBG01000120">
    <property type="protein sequence ID" value="HIZ65226.1"/>
    <property type="molecule type" value="Genomic_DNA"/>
</dbReference>
<dbReference type="GO" id="GO:0003677">
    <property type="term" value="F:DNA binding"/>
    <property type="evidence" value="ECO:0007669"/>
    <property type="project" value="UniProtKB-KW"/>
</dbReference>
<organism evidence="6 7">
    <name type="scientific">Candidatus Blautia pullicola</name>
    <dbReference type="NCBI Taxonomy" id="2838498"/>
    <lineage>
        <taxon>Bacteria</taxon>
        <taxon>Bacillati</taxon>
        <taxon>Bacillota</taxon>
        <taxon>Clostridia</taxon>
        <taxon>Lachnospirales</taxon>
        <taxon>Lachnospiraceae</taxon>
        <taxon>Blautia</taxon>
    </lineage>
</organism>
<dbReference type="InterPro" id="IPR012318">
    <property type="entry name" value="HTH_CRP"/>
</dbReference>
<dbReference type="SUPFAM" id="SSF51206">
    <property type="entry name" value="cAMP-binding domain-like"/>
    <property type="match status" value="1"/>
</dbReference>
<dbReference type="InterPro" id="IPR036388">
    <property type="entry name" value="WH-like_DNA-bd_sf"/>
</dbReference>
<name>A0A9D2JS20_9FIRM</name>
<dbReference type="Pfam" id="PF00027">
    <property type="entry name" value="cNMP_binding"/>
    <property type="match status" value="1"/>
</dbReference>
<evidence type="ECO:0000256" key="3">
    <source>
        <dbReference type="ARBA" id="ARBA00023163"/>
    </source>
</evidence>
<dbReference type="InterPro" id="IPR018490">
    <property type="entry name" value="cNMP-bd_dom_sf"/>
</dbReference>
<protein>
    <submittedName>
        <fullName evidence="6">Crp/Fnr family transcriptional regulator</fullName>
    </submittedName>
</protein>
<dbReference type="GO" id="GO:0005829">
    <property type="term" value="C:cytosol"/>
    <property type="evidence" value="ECO:0007669"/>
    <property type="project" value="TreeGrafter"/>
</dbReference>
<evidence type="ECO:0000313" key="6">
    <source>
        <dbReference type="EMBL" id="HIZ65226.1"/>
    </source>
</evidence>
<reference evidence="6" key="2">
    <citation type="submission" date="2021-04" db="EMBL/GenBank/DDBJ databases">
        <authorList>
            <person name="Gilroy R."/>
        </authorList>
    </citation>
    <scope>NUCLEOTIDE SEQUENCE</scope>
    <source>
        <strain evidence="6">1068</strain>
    </source>
</reference>
<dbReference type="InterPro" id="IPR036390">
    <property type="entry name" value="WH_DNA-bd_sf"/>
</dbReference>
<dbReference type="Gene3D" id="2.60.120.10">
    <property type="entry name" value="Jelly Rolls"/>
    <property type="match status" value="1"/>
</dbReference>
<dbReference type="InterPro" id="IPR050397">
    <property type="entry name" value="Env_Response_Regulators"/>
</dbReference>
<gene>
    <name evidence="6" type="ORF">H9809_04895</name>
</gene>
<dbReference type="Pfam" id="PF13545">
    <property type="entry name" value="HTH_Crp_2"/>
    <property type="match status" value="1"/>
</dbReference>
<dbReference type="Proteomes" id="UP000824056">
    <property type="component" value="Unassembled WGS sequence"/>
</dbReference>
<dbReference type="InterPro" id="IPR000595">
    <property type="entry name" value="cNMP-bd_dom"/>
</dbReference>
<dbReference type="PROSITE" id="PS50042">
    <property type="entry name" value="CNMP_BINDING_3"/>
    <property type="match status" value="1"/>
</dbReference>
<dbReference type="CDD" id="cd00038">
    <property type="entry name" value="CAP_ED"/>
    <property type="match status" value="1"/>
</dbReference>
<dbReference type="SMART" id="SM00100">
    <property type="entry name" value="cNMP"/>
    <property type="match status" value="1"/>
</dbReference>
<dbReference type="Gene3D" id="1.10.10.10">
    <property type="entry name" value="Winged helix-like DNA-binding domain superfamily/Winged helix DNA-binding domain"/>
    <property type="match status" value="1"/>
</dbReference>
<keyword evidence="2" id="KW-0238">DNA-binding</keyword>
<dbReference type="PROSITE" id="PS51063">
    <property type="entry name" value="HTH_CRP_2"/>
    <property type="match status" value="1"/>
</dbReference>
<dbReference type="PANTHER" id="PTHR24567:SF74">
    <property type="entry name" value="HTH-TYPE TRANSCRIPTIONAL REGULATOR ARCR"/>
    <property type="match status" value="1"/>
</dbReference>
<keyword evidence="1" id="KW-0805">Transcription regulation</keyword>
<dbReference type="PANTHER" id="PTHR24567">
    <property type="entry name" value="CRP FAMILY TRANSCRIPTIONAL REGULATORY PROTEIN"/>
    <property type="match status" value="1"/>
</dbReference>
<feature type="domain" description="HTH crp-type" evidence="5">
    <location>
        <begin position="148"/>
        <end position="221"/>
    </location>
</feature>
<feature type="domain" description="Cyclic nucleotide-binding" evidence="4">
    <location>
        <begin position="14"/>
        <end position="133"/>
    </location>
</feature>